<proteinExistence type="predicted"/>
<dbReference type="EMBL" id="BAABJR010000034">
    <property type="protein sequence ID" value="GAA5217657.1"/>
    <property type="molecule type" value="Genomic_DNA"/>
</dbReference>
<protein>
    <recommendedName>
        <fullName evidence="3">Apea-like HEPN domain-containing protein</fullName>
    </recommendedName>
</protein>
<organism evidence="1 2">
    <name type="scientific">Streptomyces thinghirensis</name>
    <dbReference type="NCBI Taxonomy" id="551547"/>
    <lineage>
        <taxon>Bacteria</taxon>
        <taxon>Bacillati</taxon>
        <taxon>Actinomycetota</taxon>
        <taxon>Actinomycetes</taxon>
        <taxon>Kitasatosporales</taxon>
        <taxon>Streptomycetaceae</taxon>
        <taxon>Streptomyces</taxon>
    </lineage>
</organism>
<comment type="caution">
    <text evidence="1">The sequence shown here is derived from an EMBL/GenBank/DDBJ whole genome shotgun (WGS) entry which is preliminary data.</text>
</comment>
<dbReference type="Proteomes" id="UP001499878">
    <property type="component" value="Unassembled WGS sequence"/>
</dbReference>
<sequence>MRVTTPATDLQSLTERWLKAPDLDAAGGRSGGPAWAALTAALAELAPADRRPDLYRDGTLDTTAIAAVTGLDHLARAAAAGITVSAVDLVADLADFATRNQPVIETWILLNADLPAGTDITLGTYRLTVPGRTAAQALVALPRMARHLPAPAIDPALLAGSTFLRSPAPQGRKYGRGALYFADFDRRPERPHADVLLTLQMWDLSASLHPEAYYHVEAGRHVRGTWGAPTIEPAFDHLGNEVGELHRRHGPHVTPAQLPAFTHFCTSVHTMITAVRSRTTSSTGKPSPTAVALDSASRRLLRASQRTFGGDYVDEADAEDVLLDYVVAIEALLASDGRSDKRRTTRQRAAALHTSDQTRLNVSATVGRAYTQRSRYAHGEPQRPLSDADITAVRDVAFSVFLRWLITTMNCGEHVLQQLDDSLLSGQARTEITTAIDQYLAAHPAAPVS</sequence>
<evidence type="ECO:0008006" key="3">
    <source>
        <dbReference type="Google" id="ProtNLM"/>
    </source>
</evidence>
<reference evidence="2" key="1">
    <citation type="journal article" date="2019" name="Int. J. Syst. Evol. Microbiol.">
        <title>The Global Catalogue of Microorganisms (GCM) 10K type strain sequencing project: providing services to taxonomists for standard genome sequencing and annotation.</title>
        <authorList>
            <consortium name="The Broad Institute Genomics Platform"/>
            <consortium name="The Broad Institute Genome Sequencing Center for Infectious Disease"/>
            <person name="Wu L."/>
            <person name="Ma J."/>
        </authorList>
    </citation>
    <scope>NUCLEOTIDE SEQUENCE [LARGE SCALE GENOMIC DNA]</scope>
    <source>
        <strain evidence="2">JCM 18306</strain>
    </source>
</reference>
<name>A0ABP9TGC4_9ACTN</name>
<keyword evidence="2" id="KW-1185">Reference proteome</keyword>
<accession>A0ABP9TGC4</accession>
<gene>
    <name evidence="1" type="ORF">GCM10023323_75510</name>
</gene>
<evidence type="ECO:0000313" key="2">
    <source>
        <dbReference type="Proteomes" id="UP001499878"/>
    </source>
</evidence>
<evidence type="ECO:0000313" key="1">
    <source>
        <dbReference type="EMBL" id="GAA5217657.1"/>
    </source>
</evidence>